<dbReference type="InterPro" id="IPR049492">
    <property type="entry name" value="BD-FAE-like_dom"/>
</dbReference>
<dbReference type="PANTHER" id="PTHR48081:SF13">
    <property type="entry name" value="ALPHA_BETA HYDROLASE"/>
    <property type="match status" value="1"/>
</dbReference>
<dbReference type="InterPro" id="IPR050300">
    <property type="entry name" value="GDXG_lipolytic_enzyme"/>
</dbReference>
<dbReference type="Pfam" id="PF20434">
    <property type="entry name" value="BD-FAE"/>
    <property type="match status" value="1"/>
</dbReference>
<dbReference type="SUPFAM" id="SSF53474">
    <property type="entry name" value="alpha/beta-Hydrolases"/>
    <property type="match status" value="1"/>
</dbReference>
<accession>A0ABY7WD74</accession>
<dbReference type="PANTHER" id="PTHR48081">
    <property type="entry name" value="AB HYDROLASE SUPERFAMILY PROTEIN C4A8.06C"/>
    <property type="match status" value="1"/>
</dbReference>
<feature type="domain" description="BD-FAE-like" evidence="2">
    <location>
        <begin position="40"/>
        <end position="270"/>
    </location>
</feature>
<proteinExistence type="predicted"/>
<dbReference type="Gene3D" id="3.40.50.1820">
    <property type="entry name" value="alpha/beta hydrolase"/>
    <property type="match status" value="1"/>
</dbReference>
<organism evidence="3 4">
    <name type="scientific">Sphingobacterium oryzagri</name>
    <dbReference type="NCBI Taxonomy" id="3025669"/>
    <lineage>
        <taxon>Bacteria</taxon>
        <taxon>Pseudomonadati</taxon>
        <taxon>Bacteroidota</taxon>
        <taxon>Sphingobacteriia</taxon>
        <taxon>Sphingobacteriales</taxon>
        <taxon>Sphingobacteriaceae</taxon>
        <taxon>Sphingobacterium</taxon>
    </lineage>
</organism>
<dbReference type="RefSeq" id="WP_274266334.1">
    <property type="nucleotide sequence ID" value="NZ_CP117880.1"/>
</dbReference>
<dbReference type="GO" id="GO:0016787">
    <property type="term" value="F:hydrolase activity"/>
    <property type="evidence" value="ECO:0007669"/>
    <property type="project" value="UniProtKB-KW"/>
</dbReference>
<keyword evidence="4" id="KW-1185">Reference proteome</keyword>
<gene>
    <name evidence="3" type="ORF">PQ465_15000</name>
</gene>
<dbReference type="Proteomes" id="UP001221558">
    <property type="component" value="Chromosome"/>
</dbReference>
<protein>
    <submittedName>
        <fullName evidence="3">Alpha/beta hydrolase</fullName>
    </submittedName>
</protein>
<reference evidence="3 4" key="1">
    <citation type="submission" date="2023-02" db="EMBL/GenBank/DDBJ databases">
        <title>Genome sequence of Sphingobacterium sp. KACC 22765.</title>
        <authorList>
            <person name="Kim S."/>
            <person name="Heo J."/>
            <person name="Kwon S.-W."/>
        </authorList>
    </citation>
    <scope>NUCLEOTIDE SEQUENCE [LARGE SCALE GENOMIC DNA]</scope>
    <source>
        <strain evidence="3 4">KACC 22765</strain>
    </source>
</reference>
<evidence type="ECO:0000259" key="2">
    <source>
        <dbReference type="Pfam" id="PF20434"/>
    </source>
</evidence>
<keyword evidence="1 3" id="KW-0378">Hydrolase</keyword>
<evidence type="ECO:0000256" key="1">
    <source>
        <dbReference type="ARBA" id="ARBA00022801"/>
    </source>
</evidence>
<dbReference type="InterPro" id="IPR029058">
    <property type="entry name" value="AB_hydrolase_fold"/>
</dbReference>
<evidence type="ECO:0000313" key="3">
    <source>
        <dbReference type="EMBL" id="WDF67606.1"/>
    </source>
</evidence>
<evidence type="ECO:0000313" key="4">
    <source>
        <dbReference type="Proteomes" id="UP001221558"/>
    </source>
</evidence>
<sequence>MSFLFSFSKAFSQADSAAYNFESHIDLTYKVSAKNDSLKLDLFLPSSVAQEKKPLVILLHGGGWAFGDKELESIYFMRALKAQLLQNNYAVASIDYSLVSDSVHFPTPIADCKDAVKWLYSQADTYQLDTANFGIWGGSAGAHLAMLVAYSDADEFVGDKQLAAYPSRLNYVVDNFGPTDLNKLFKVNLNGVSTLMFKLFVRKLYDIRNNLTYAMTGYRFKDEKDKVIAANASYSPLQYIDENAAPTLILHGTKDRIVALEQSEALSKVLDQYQVANELVIVEGGDHGFGNIGNDKTDELVSKTVAYIKQHTH</sequence>
<dbReference type="EMBL" id="CP117880">
    <property type="protein sequence ID" value="WDF67606.1"/>
    <property type="molecule type" value="Genomic_DNA"/>
</dbReference>
<name>A0ABY7WD74_9SPHI</name>